<keyword evidence="3 13" id="KW-0479">Metal-binding</keyword>
<dbReference type="OMA" id="VMGYWRK"/>
<keyword evidence="5" id="KW-0677">Repeat</keyword>
<dbReference type="GO" id="GO:0030574">
    <property type="term" value="P:collagen catabolic process"/>
    <property type="evidence" value="ECO:0007669"/>
    <property type="project" value="TreeGrafter"/>
</dbReference>
<dbReference type="GO" id="GO:0004222">
    <property type="term" value="F:metalloendopeptidase activity"/>
    <property type="evidence" value="ECO:0007669"/>
    <property type="project" value="InterPro"/>
</dbReference>
<feature type="disulfide bond" evidence="15">
    <location>
        <begin position="289"/>
        <end position="471"/>
    </location>
</feature>
<feature type="binding site" evidence="14">
    <location>
        <position position="246"/>
    </location>
    <ligand>
        <name>Zn(2+)</name>
        <dbReference type="ChEBI" id="CHEBI:29105"/>
        <label>2</label>
        <note>catalytic</note>
    </ligand>
</feature>
<evidence type="ECO:0000313" key="19">
    <source>
        <dbReference type="Ensembl" id="ENSGMOP00000028256.1"/>
    </source>
</evidence>
<evidence type="ECO:0000256" key="10">
    <source>
        <dbReference type="ARBA" id="ARBA00023145"/>
    </source>
</evidence>
<evidence type="ECO:0000256" key="16">
    <source>
        <dbReference type="PROSITE-ProRule" id="PRU01011"/>
    </source>
</evidence>
<keyword evidence="8 14" id="KW-0106">Calcium</keyword>
<feature type="domain" description="Peptidase metallopeptidase" evidence="18">
    <location>
        <begin position="117"/>
        <end position="273"/>
    </location>
</feature>
<evidence type="ECO:0000256" key="6">
    <source>
        <dbReference type="ARBA" id="ARBA00022801"/>
    </source>
</evidence>
<feature type="repeat" description="Hemopexin" evidence="16">
    <location>
        <begin position="426"/>
        <end position="471"/>
    </location>
</feature>
<dbReference type="InterPro" id="IPR036365">
    <property type="entry name" value="PGBD-like_sf"/>
</dbReference>
<dbReference type="PRINTS" id="PR00138">
    <property type="entry name" value="MATRIXIN"/>
</dbReference>
<keyword evidence="7 13" id="KW-0862">Zinc</keyword>
<dbReference type="InterPro" id="IPR024079">
    <property type="entry name" value="MetalloPept_cat_dom_sf"/>
</dbReference>
<evidence type="ECO:0000256" key="9">
    <source>
        <dbReference type="ARBA" id="ARBA00023049"/>
    </source>
</evidence>
<protein>
    <recommendedName>
        <fullName evidence="18">Peptidase metallopeptidase domain-containing protein</fullName>
    </recommendedName>
</protein>
<feature type="binding site" evidence="14">
    <location>
        <position position="205"/>
    </location>
    <ligand>
        <name>Zn(2+)</name>
        <dbReference type="ChEBI" id="CHEBI:29105"/>
        <label>1</label>
    </ligand>
</feature>
<dbReference type="Pfam" id="PF01471">
    <property type="entry name" value="PG_binding_1"/>
    <property type="match status" value="1"/>
</dbReference>
<dbReference type="InterPro" id="IPR036375">
    <property type="entry name" value="Hemopexin-like_dom_sf"/>
</dbReference>
<reference evidence="19" key="1">
    <citation type="submission" date="2019-07" db="EMBL/GenBank/DDBJ databases">
        <authorList>
            <consortium name="Wellcome Sanger Institute Data Sharing"/>
        </authorList>
    </citation>
    <scope>NUCLEOTIDE SEQUENCE [LARGE SCALE GENOMIC DNA]</scope>
</reference>
<feature type="repeat" description="Hemopexin" evidence="16">
    <location>
        <begin position="377"/>
        <end position="425"/>
    </location>
</feature>
<feature type="binding site" evidence="14">
    <location>
        <position position="296"/>
    </location>
    <ligand>
        <name>Ca(2+)</name>
        <dbReference type="ChEBI" id="CHEBI:29108"/>
        <label>5</label>
    </ligand>
</feature>
<dbReference type="InterPro" id="IPR002477">
    <property type="entry name" value="Peptidoglycan-bd-like"/>
</dbReference>
<feature type="binding site" evidence="14">
    <location>
        <position position="195"/>
    </location>
    <ligand>
        <name>Zn(2+)</name>
        <dbReference type="ChEBI" id="CHEBI:29105"/>
        <label>1</label>
    </ligand>
</feature>
<dbReference type="InterPro" id="IPR018486">
    <property type="entry name" value="Hemopexin_CS"/>
</dbReference>
<proteinExistence type="inferred from homology"/>
<keyword evidence="2" id="KW-0645">Protease</keyword>
<feature type="active site" evidence="12">
    <location>
        <position position="229"/>
    </location>
</feature>
<keyword evidence="9" id="KW-0482">Metalloprotease</keyword>
<evidence type="ECO:0000256" key="8">
    <source>
        <dbReference type="ARBA" id="ARBA00022837"/>
    </source>
</evidence>
<dbReference type="Pfam" id="PF00045">
    <property type="entry name" value="Hemopexin"/>
    <property type="match status" value="3"/>
</dbReference>
<dbReference type="PROSITE" id="PS51642">
    <property type="entry name" value="HEMOPEXIN_2"/>
    <property type="match status" value="4"/>
</dbReference>
<feature type="signal peptide" evidence="17">
    <location>
        <begin position="1"/>
        <end position="16"/>
    </location>
</feature>
<dbReference type="InterPro" id="IPR001818">
    <property type="entry name" value="Pept_M10_metallopeptidase"/>
</dbReference>
<dbReference type="SUPFAM" id="SSF47090">
    <property type="entry name" value="PGBD-like"/>
    <property type="match status" value="1"/>
</dbReference>
<feature type="binding site" evidence="14">
    <location>
        <position position="432"/>
    </location>
    <ligand>
        <name>Ca(2+)</name>
        <dbReference type="ChEBI" id="CHEBI:29108"/>
        <label>5</label>
    </ligand>
</feature>
<feature type="binding site" evidence="14">
    <location>
        <position position="170"/>
    </location>
    <ligand>
        <name>Ca(2+)</name>
        <dbReference type="ChEBI" id="CHEBI:29108"/>
        <label>2</label>
    </ligand>
</feature>
<feature type="repeat" description="Hemopexin" evidence="16">
    <location>
        <begin position="286"/>
        <end position="333"/>
    </location>
</feature>
<dbReference type="SUPFAM" id="SSF55486">
    <property type="entry name" value="Metalloproteases ('zincins'), catalytic domain"/>
    <property type="match status" value="1"/>
</dbReference>
<feature type="binding site" evidence="14">
    <location>
        <position position="210"/>
    </location>
    <ligand>
        <name>Ca(2+)</name>
        <dbReference type="ChEBI" id="CHEBI:29108"/>
        <label>1</label>
    </ligand>
</feature>
<dbReference type="CDD" id="cd00094">
    <property type="entry name" value="HX"/>
    <property type="match status" value="1"/>
</dbReference>
<keyword evidence="6" id="KW-0378">Hydrolase</keyword>
<dbReference type="InterPro" id="IPR033739">
    <property type="entry name" value="M10A_MMP"/>
</dbReference>
<dbReference type="SUPFAM" id="SSF50923">
    <property type="entry name" value="Hemopexin-like domain"/>
    <property type="match status" value="1"/>
</dbReference>
<dbReference type="SMART" id="SM00120">
    <property type="entry name" value="HX"/>
    <property type="match status" value="4"/>
</dbReference>
<evidence type="ECO:0000256" key="5">
    <source>
        <dbReference type="ARBA" id="ARBA00022737"/>
    </source>
</evidence>
<feature type="binding site" evidence="13">
    <location>
        <position position="238"/>
    </location>
    <ligand>
        <name>Zn(2+)</name>
        <dbReference type="ChEBI" id="CHEBI:29105"/>
        <label>2</label>
        <note>catalytic</note>
    </ligand>
</feature>
<feature type="binding site" evidence="14">
    <location>
        <position position="188"/>
    </location>
    <ligand>
        <name>Ca(2+)</name>
        <dbReference type="ChEBI" id="CHEBI:29108"/>
        <label>3</label>
    </ligand>
</feature>
<dbReference type="Proteomes" id="UP000694546">
    <property type="component" value="Chromosome 1"/>
</dbReference>
<feature type="binding site" evidence="13">
    <location>
        <position position="228"/>
    </location>
    <ligand>
        <name>Zn(2+)</name>
        <dbReference type="ChEBI" id="CHEBI:29105"/>
        <label>2</label>
        <note>catalytic</note>
    </ligand>
</feature>
<comment type="cofactor">
    <cofactor evidence="14">
        <name>Zn(2+)</name>
        <dbReference type="ChEBI" id="CHEBI:29105"/>
    </cofactor>
    <text evidence="14">Binds 2 Zn(2+) ions per subunit.</text>
</comment>
<dbReference type="PANTHER" id="PTHR10201">
    <property type="entry name" value="MATRIX METALLOPROTEINASE"/>
    <property type="match status" value="1"/>
</dbReference>
<feature type="binding site" evidence="14">
    <location>
        <position position="210"/>
    </location>
    <ligand>
        <name>Ca(2+)</name>
        <dbReference type="ChEBI" id="CHEBI:29108"/>
        <label>3</label>
    </ligand>
</feature>
<dbReference type="CDD" id="cd04278">
    <property type="entry name" value="ZnMc_MMP"/>
    <property type="match status" value="1"/>
</dbReference>
<feature type="binding site" evidence="13">
    <location>
        <position position="232"/>
    </location>
    <ligand>
        <name>Zn(2+)</name>
        <dbReference type="ChEBI" id="CHEBI:29105"/>
        <label>2</label>
        <note>catalytic</note>
    </ligand>
</feature>
<evidence type="ECO:0000256" key="3">
    <source>
        <dbReference type="ARBA" id="ARBA00022723"/>
    </source>
</evidence>
<feature type="chain" id="PRO_5046019619" description="Peptidase metallopeptidase domain-containing protein" evidence="17">
    <location>
        <begin position="17"/>
        <end position="473"/>
    </location>
</feature>
<dbReference type="Pfam" id="PF00413">
    <property type="entry name" value="Peptidase_M10"/>
    <property type="match status" value="1"/>
</dbReference>
<keyword evidence="4 17" id="KW-0732">Signal</keyword>
<dbReference type="PIRSF" id="PIRSF001191">
    <property type="entry name" value="Peptidase_M10A_matrix"/>
    <property type="match status" value="1"/>
</dbReference>
<dbReference type="PANTHER" id="PTHR10201:SF166">
    <property type="entry name" value="MATRIX METALLOPROTEINASE-19"/>
    <property type="match status" value="1"/>
</dbReference>
<keyword evidence="10" id="KW-0865">Zymogen</keyword>
<feature type="binding site" description="in inhibited form" evidence="14">
    <location>
        <position position="102"/>
    </location>
    <ligand>
        <name>Zn(2+)</name>
        <dbReference type="ChEBI" id="CHEBI:29105"/>
        <label>2</label>
        <note>catalytic</note>
    </ligand>
</feature>
<evidence type="ECO:0000256" key="1">
    <source>
        <dbReference type="ARBA" id="ARBA00010370"/>
    </source>
</evidence>
<sequence length="473" mass="53234">MLLIVLLTATSSIAVTRDEFVKALVRKTSFYQPFSTVSVSSLQHVLEKWHYGYLHIPLHNGDQQYAPEEVEEALRIFQRVNGLSSSGELNAATLAVMGKPRCGQADPFTNNSLAYRVIGKWRKSSLTYRINNYTPDLGSAKTRLAIQHAFRYWSDVSPLTFREVRQGRADINLSFHRKDKTCPVPFDGRGHVLAHAEAPQSGIVHFDGDELWTEGKRYGSNLRIIAAHEIGHVLGLGHSQLPHALMGPVYSGYQSHFKLHADDIQGIQVLYGNLSRCLSVPAGKAPHPCKATIDAIMLGPQHKTYAFSGQHVWTMSGSTYSTPTLISALWKELPGSLNAAVYSQRTGKSYFVKGKQLWRYTTFKLDRGFPKNMAQIPADIDSAFYQRNPKRIIFIKGSQYWQWDEIGVTDFKSYPKAIQKLYRGFPSNPSAVSTGTNGHIYVFKGTQYWRVNKQTVEKGYPLNTAAKWMHCDD</sequence>
<feature type="binding site" evidence="14">
    <location>
        <position position="136"/>
    </location>
    <ligand>
        <name>Ca(2+)</name>
        <dbReference type="ChEBI" id="CHEBI:29108"/>
        <label>1</label>
    </ligand>
</feature>
<keyword evidence="20" id="KW-1185">Reference proteome</keyword>
<evidence type="ECO:0000256" key="14">
    <source>
        <dbReference type="PIRSR" id="PIRSR621190-2"/>
    </source>
</evidence>
<feature type="binding site" evidence="14">
    <location>
        <position position="187"/>
    </location>
    <ligand>
        <name>Ca(2+)</name>
        <dbReference type="ChEBI" id="CHEBI:29108"/>
        <label>3</label>
    </ligand>
</feature>
<evidence type="ECO:0000256" key="7">
    <source>
        <dbReference type="ARBA" id="ARBA00022833"/>
    </source>
</evidence>
<evidence type="ECO:0000313" key="20">
    <source>
        <dbReference type="Proteomes" id="UP000694546"/>
    </source>
</evidence>
<dbReference type="Gene3D" id="3.40.390.10">
    <property type="entry name" value="Collagenase (Catalytic Domain)"/>
    <property type="match status" value="1"/>
</dbReference>
<dbReference type="InterPro" id="IPR006026">
    <property type="entry name" value="Peptidase_Metallo"/>
</dbReference>
<evidence type="ECO:0000259" key="18">
    <source>
        <dbReference type="SMART" id="SM00235"/>
    </source>
</evidence>
<dbReference type="InterPro" id="IPR018487">
    <property type="entry name" value="Hemopexin-like_repeat"/>
</dbReference>
<feature type="binding site" evidence="14">
    <location>
        <position position="294"/>
    </location>
    <ligand>
        <name>Ca(2+)</name>
        <dbReference type="ChEBI" id="CHEBI:29108"/>
        <label>4</label>
    </ligand>
</feature>
<name>A0A8C5FD95_GADMO</name>
<dbReference type="PROSITE" id="PS00024">
    <property type="entry name" value="HEMOPEXIN"/>
    <property type="match status" value="1"/>
</dbReference>
<evidence type="ECO:0000256" key="2">
    <source>
        <dbReference type="ARBA" id="ARBA00022670"/>
    </source>
</evidence>
<reference evidence="19" key="2">
    <citation type="submission" date="2025-08" db="UniProtKB">
        <authorList>
            <consortium name="Ensembl"/>
        </authorList>
    </citation>
    <scope>IDENTIFICATION</scope>
</reference>
<dbReference type="InterPro" id="IPR021190">
    <property type="entry name" value="Pept_M10A"/>
</dbReference>
<dbReference type="SMART" id="SM00235">
    <property type="entry name" value="ZnMc"/>
    <property type="match status" value="1"/>
</dbReference>
<accession>A0A8C5FD95</accession>
<dbReference type="Gene3D" id="2.110.10.10">
    <property type="entry name" value="Hemopexin-like domain"/>
    <property type="match status" value="2"/>
</dbReference>
<organism evidence="19 20">
    <name type="scientific">Gadus morhua</name>
    <name type="common">Atlantic cod</name>
    <dbReference type="NCBI Taxonomy" id="8049"/>
    <lineage>
        <taxon>Eukaryota</taxon>
        <taxon>Metazoa</taxon>
        <taxon>Chordata</taxon>
        <taxon>Craniata</taxon>
        <taxon>Vertebrata</taxon>
        <taxon>Euteleostomi</taxon>
        <taxon>Actinopterygii</taxon>
        <taxon>Neopterygii</taxon>
        <taxon>Teleostei</taxon>
        <taxon>Neoteleostei</taxon>
        <taxon>Acanthomorphata</taxon>
        <taxon>Zeiogadaria</taxon>
        <taxon>Gadariae</taxon>
        <taxon>Gadiformes</taxon>
        <taxon>Gadoidei</taxon>
        <taxon>Gadidae</taxon>
        <taxon>Gadus</taxon>
    </lineage>
</organism>
<evidence type="ECO:0000256" key="12">
    <source>
        <dbReference type="PIRSR" id="PIRSR001191-1"/>
    </source>
</evidence>
<keyword evidence="11 15" id="KW-1015">Disulfide bond</keyword>
<evidence type="ECO:0000256" key="11">
    <source>
        <dbReference type="ARBA" id="ARBA00023157"/>
    </source>
</evidence>
<reference evidence="19" key="3">
    <citation type="submission" date="2025-09" db="UniProtKB">
        <authorList>
            <consortium name="Ensembl"/>
        </authorList>
    </citation>
    <scope>IDENTIFICATION</scope>
</reference>
<dbReference type="AlphaFoldDB" id="A0A8C5FD95"/>
<comment type="cofactor">
    <cofactor evidence="14">
        <name>Ca(2+)</name>
        <dbReference type="ChEBI" id="CHEBI:29108"/>
    </cofactor>
    <text evidence="14">Can bind about 5 Ca(2+) ions per subunit.</text>
</comment>
<dbReference type="Ensembl" id="ENSGMOT00000037772.1">
    <property type="protein sequence ID" value="ENSGMOP00000028256.1"/>
    <property type="gene ID" value="ENSGMOG00000024213.1"/>
</dbReference>
<feature type="binding site" evidence="14">
    <location>
        <position position="383"/>
    </location>
    <ligand>
        <name>Ca(2+)</name>
        <dbReference type="ChEBI" id="CHEBI:29108"/>
        <label>5</label>
    </ligand>
</feature>
<feature type="repeat" description="Hemopexin" evidence="16">
    <location>
        <begin position="334"/>
        <end position="372"/>
    </location>
</feature>
<dbReference type="GO" id="GO:0031012">
    <property type="term" value="C:extracellular matrix"/>
    <property type="evidence" value="ECO:0007669"/>
    <property type="project" value="InterPro"/>
</dbReference>
<dbReference type="GO" id="GO:0030198">
    <property type="term" value="P:extracellular matrix organization"/>
    <property type="evidence" value="ECO:0007669"/>
    <property type="project" value="TreeGrafter"/>
</dbReference>
<feature type="binding site" evidence="14">
    <location>
        <position position="340"/>
    </location>
    <ligand>
        <name>Ca(2+)</name>
        <dbReference type="ChEBI" id="CHEBI:29108"/>
        <label>5</label>
    </ligand>
</feature>
<dbReference type="GO" id="GO:0006508">
    <property type="term" value="P:proteolysis"/>
    <property type="evidence" value="ECO:0007669"/>
    <property type="project" value="UniProtKB-KW"/>
</dbReference>
<feature type="binding site" evidence="14">
    <location>
        <position position="207"/>
    </location>
    <ligand>
        <name>Ca(2+)</name>
        <dbReference type="ChEBI" id="CHEBI:29108"/>
        <label>3</label>
    </ligand>
</feature>
<evidence type="ECO:0000256" key="15">
    <source>
        <dbReference type="PIRSR" id="PIRSR621190-3"/>
    </source>
</evidence>
<evidence type="ECO:0000256" key="17">
    <source>
        <dbReference type="SAM" id="SignalP"/>
    </source>
</evidence>
<dbReference type="InterPro" id="IPR000585">
    <property type="entry name" value="Hemopexin-like_dom"/>
</dbReference>
<comment type="similarity">
    <text evidence="1">Belongs to the peptidase M10A family.</text>
</comment>
<dbReference type="GO" id="GO:0008270">
    <property type="term" value="F:zinc ion binding"/>
    <property type="evidence" value="ECO:0007669"/>
    <property type="project" value="InterPro"/>
</dbReference>
<dbReference type="GeneTree" id="ENSGT00940000158593"/>
<evidence type="ECO:0000256" key="4">
    <source>
        <dbReference type="ARBA" id="ARBA00022729"/>
    </source>
</evidence>
<evidence type="ECO:0000256" key="13">
    <source>
        <dbReference type="PIRSR" id="PIRSR001191-2"/>
    </source>
</evidence>